<dbReference type="Gene3D" id="1.10.10.10">
    <property type="entry name" value="Winged helix-like DNA-binding domain superfamily/Winged helix DNA-binding domain"/>
    <property type="match status" value="1"/>
</dbReference>
<gene>
    <name evidence="1" type="ORF">EVA_16914</name>
</gene>
<protein>
    <submittedName>
        <fullName evidence="1">Transcriptional regulator, GntR family</fullName>
    </submittedName>
</protein>
<reference evidence="1" key="1">
    <citation type="journal article" date="2012" name="PLoS ONE">
        <title>Gene sets for utilization of primary and secondary nutrition supplies in the distal gut of endangered iberian lynx.</title>
        <authorList>
            <person name="Alcaide M."/>
            <person name="Messina E."/>
            <person name="Richter M."/>
            <person name="Bargiela R."/>
            <person name="Peplies J."/>
            <person name="Huws S.A."/>
            <person name="Newbold C.J."/>
            <person name="Golyshin P.N."/>
            <person name="Simon M.A."/>
            <person name="Lopez G."/>
            <person name="Yakimov M.M."/>
            <person name="Ferrer M."/>
        </authorList>
    </citation>
    <scope>NUCLEOTIDE SEQUENCE</scope>
</reference>
<dbReference type="Gene3D" id="1.10.287.100">
    <property type="match status" value="1"/>
</dbReference>
<dbReference type="SUPFAM" id="SSF46785">
    <property type="entry name" value="Winged helix' DNA-binding domain"/>
    <property type="match status" value="1"/>
</dbReference>
<dbReference type="AlphaFoldDB" id="J9FZK4"/>
<accession>J9FZK4</accession>
<organism evidence="1">
    <name type="scientific">gut metagenome</name>
    <dbReference type="NCBI Taxonomy" id="749906"/>
    <lineage>
        <taxon>unclassified sequences</taxon>
        <taxon>metagenomes</taxon>
        <taxon>organismal metagenomes</taxon>
    </lineage>
</organism>
<name>J9FZK4_9ZZZZ</name>
<dbReference type="InterPro" id="IPR036388">
    <property type="entry name" value="WH-like_DNA-bd_sf"/>
</dbReference>
<dbReference type="PANTHER" id="PTHR38445">
    <property type="entry name" value="HTH-TYPE TRANSCRIPTIONAL REPRESSOR YTRA"/>
    <property type="match status" value="1"/>
</dbReference>
<dbReference type="EMBL" id="AMCI01006072">
    <property type="protein sequence ID" value="EJW94977.1"/>
    <property type="molecule type" value="Genomic_DNA"/>
</dbReference>
<dbReference type="PANTHER" id="PTHR38445:SF10">
    <property type="entry name" value="GNTR-FAMILY TRANSCRIPTIONAL REGULATOR"/>
    <property type="match status" value="1"/>
</dbReference>
<proteinExistence type="predicted"/>
<evidence type="ECO:0000313" key="1">
    <source>
        <dbReference type="EMBL" id="EJW94977.1"/>
    </source>
</evidence>
<sequence length="82" mass="9649">MEVNVNTIVKAFDHLARQGIIYPKRGMGYFVSKDAQTIILKERKQRFIDEVLPDFFKQLMQLNIPMEEVDRAFSAYQQKLTP</sequence>
<dbReference type="InterPro" id="IPR036390">
    <property type="entry name" value="WH_DNA-bd_sf"/>
</dbReference>
<comment type="caution">
    <text evidence="1">The sequence shown here is derived from an EMBL/GenBank/DDBJ whole genome shotgun (WGS) entry which is preliminary data.</text>
</comment>